<comment type="caution">
    <text evidence="2">The sequence shown here is derived from an EMBL/GenBank/DDBJ whole genome shotgun (WGS) entry which is preliminary data.</text>
</comment>
<dbReference type="Pfam" id="PF01722">
    <property type="entry name" value="BolA"/>
    <property type="match status" value="1"/>
</dbReference>
<protein>
    <submittedName>
        <fullName evidence="2">Bola protein</fullName>
    </submittedName>
</protein>
<dbReference type="GO" id="GO:0005829">
    <property type="term" value="C:cytosol"/>
    <property type="evidence" value="ECO:0007669"/>
    <property type="project" value="TreeGrafter"/>
</dbReference>
<dbReference type="InterPro" id="IPR002634">
    <property type="entry name" value="BolA"/>
</dbReference>
<evidence type="ECO:0000313" key="3">
    <source>
        <dbReference type="Proteomes" id="UP001163846"/>
    </source>
</evidence>
<dbReference type="GO" id="GO:0051537">
    <property type="term" value="F:2 iron, 2 sulfur cluster binding"/>
    <property type="evidence" value="ECO:0007669"/>
    <property type="project" value="InterPro"/>
</dbReference>
<dbReference type="Proteomes" id="UP001163846">
    <property type="component" value="Unassembled WGS sequence"/>
</dbReference>
<dbReference type="GO" id="GO:0005634">
    <property type="term" value="C:nucleus"/>
    <property type="evidence" value="ECO:0007669"/>
    <property type="project" value="TreeGrafter"/>
</dbReference>
<evidence type="ECO:0000313" key="2">
    <source>
        <dbReference type="EMBL" id="KAJ3842475.1"/>
    </source>
</evidence>
<dbReference type="EMBL" id="MU806004">
    <property type="protein sequence ID" value="KAJ3842475.1"/>
    <property type="molecule type" value="Genomic_DNA"/>
</dbReference>
<evidence type="ECO:0000256" key="1">
    <source>
        <dbReference type="RuleBase" id="RU003860"/>
    </source>
</evidence>
<dbReference type="PANTHER" id="PTHR12735:SF27">
    <property type="entry name" value="BOLA-LIKE PROTEIN 2"/>
    <property type="match status" value="1"/>
</dbReference>
<keyword evidence="3" id="KW-1185">Reference proteome</keyword>
<comment type="similarity">
    <text evidence="1">Belongs to the BolA/IbaG family.</text>
</comment>
<dbReference type="SUPFAM" id="SSF82657">
    <property type="entry name" value="BolA-like"/>
    <property type="match status" value="1"/>
</dbReference>
<dbReference type="InterPro" id="IPR045115">
    <property type="entry name" value="BOL2"/>
</dbReference>
<accession>A0AA38UIH1</accession>
<dbReference type="GO" id="GO:0051604">
    <property type="term" value="P:protein maturation"/>
    <property type="evidence" value="ECO:0007669"/>
    <property type="project" value="InterPro"/>
</dbReference>
<sequence>MINLDDLEAAIRSALPVSHLEIEDQSNGCGESYAIVLVSEAFEGKNTLARHRFVNDLLKAQIAQMHAFSQVCYNHWSSIASIRTSKPSKVERG</sequence>
<dbReference type="GO" id="GO:0006879">
    <property type="term" value="P:intracellular iron ion homeostasis"/>
    <property type="evidence" value="ECO:0007669"/>
    <property type="project" value="InterPro"/>
</dbReference>
<dbReference type="AlphaFoldDB" id="A0AA38UIH1"/>
<dbReference type="PANTHER" id="PTHR12735">
    <property type="entry name" value="BOLA-LIKE PROTEIN-RELATED"/>
    <property type="match status" value="1"/>
</dbReference>
<dbReference type="Gene3D" id="3.30.300.90">
    <property type="entry name" value="BolA-like"/>
    <property type="match status" value="1"/>
</dbReference>
<gene>
    <name evidence="2" type="ORF">F5878DRAFT_392184</name>
</gene>
<reference evidence="2" key="1">
    <citation type="submission" date="2022-08" db="EMBL/GenBank/DDBJ databases">
        <authorList>
            <consortium name="DOE Joint Genome Institute"/>
            <person name="Min B."/>
            <person name="Riley R."/>
            <person name="Sierra-Patev S."/>
            <person name="Naranjo-Ortiz M."/>
            <person name="Looney B."/>
            <person name="Konkel Z."/>
            <person name="Slot J.C."/>
            <person name="Sakamoto Y."/>
            <person name="Steenwyk J.L."/>
            <person name="Rokas A."/>
            <person name="Carro J."/>
            <person name="Camarero S."/>
            <person name="Ferreira P."/>
            <person name="Molpeceres G."/>
            <person name="Ruiz-Duenas F.J."/>
            <person name="Serrano A."/>
            <person name="Henrissat B."/>
            <person name="Drula E."/>
            <person name="Hughes K.W."/>
            <person name="Mata J.L."/>
            <person name="Ishikawa N.K."/>
            <person name="Vargas-Isla R."/>
            <person name="Ushijima S."/>
            <person name="Smith C.A."/>
            <person name="Ahrendt S."/>
            <person name="Andreopoulos W."/>
            <person name="He G."/>
            <person name="Labutti K."/>
            <person name="Lipzen A."/>
            <person name="Ng V."/>
            <person name="Sandor L."/>
            <person name="Barry K."/>
            <person name="Martinez A.T."/>
            <person name="Xiao Y."/>
            <person name="Gibbons J.G."/>
            <person name="Terashima K."/>
            <person name="Hibbett D.S."/>
            <person name="Grigoriev I.V."/>
        </authorList>
    </citation>
    <scope>NUCLEOTIDE SEQUENCE</scope>
    <source>
        <strain evidence="2">TFB9207</strain>
    </source>
</reference>
<name>A0AA38UIH1_9AGAR</name>
<organism evidence="2 3">
    <name type="scientific">Lentinula raphanica</name>
    <dbReference type="NCBI Taxonomy" id="153919"/>
    <lineage>
        <taxon>Eukaryota</taxon>
        <taxon>Fungi</taxon>
        <taxon>Dikarya</taxon>
        <taxon>Basidiomycota</taxon>
        <taxon>Agaricomycotina</taxon>
        <taxon>Agaricomycetes</taxon>
        <taxon>Agaricomycetidae</taxon>
        <taxon>Agaricales</taxon>
        <taxon>Marasmiineae</taxon>
        <taxon>Omphalotaceae</taxon>
        <taxon>Lentinula</taxon>
    </lineage>
</organism>
<proteinExistence type="inferred from homology"/>
<dbReference type="InterPro" id="IPR036065">
    <property type="entry name" value="BolA-like_sf"/>
</dbReference>